<dbReference type="OrthoDB" id="9810587at2"/>
<dbReference type="SUPFAM" id="SSF55620">
    <property type="entry name" value="Tetrahydrobiopterin biosynthesis enzymes-like"/>
    <property type="match status" value="1"/>
</dbReference>
<dbReference type="InterPro" id="IPR043133">
    <property type="entry name" value="GTP-CH-I_C/QueF"/>
</dbReference>
<evidence type="ECO:0000256" key="6">
    <source>
        <dbReference type="ARBA" id="ARBA00023239"/>
    </source>
</evidence>
<keyword evidence="10" id="KW-1185">Reference proteome</keyword>
<evidence type="ECO:0000259" key="8">
    <source>
        <dbReference type="SMART" id="SM00905"/>
    </source>
</evidence>
<dbReference type="GO" id="GO:0005737">
    <property type="term" value="C:cytoplasm"/>
    <property type="evidence" value="ECO:0007669"/>
    <property type="project" value="TreeGrafter"/>
</dbReference>
<dbReference type="PANTHER" id="PTHR42844">
    <property type="entry name" value="DIHYDRONEOPTERIN ALDOLASE 1-RELATED"/>
    <property type="match status" value="1"/>
</dbReference>
<dbReference type="AlphaFoldDB" id="A0A401JE33"/>
<evidence type="ECO:0000313" key="10">
    <source>
        <dbReference type="Proteomes" id="UP000286806"/>
    </source>
</evidence>
<dbReference type="EC" id="4.1.2.25" evidence="4"/>
<dbReference type="PANTHER" id="PTHR42844:SF1">
    <property type="entry name" value="DIHYDRONEOPTERIN ALDOLASE 1-RELATED"/>
    <property type="match status" value="1"/>
</dbReference>
<dbReference type="Proteomes" id="UP000286806">
    <property type="component" value="Unassembled WGS sequence"/>
</dbReference>
<sequence length="128" mass="14444">MSLRMIARGIAVEMYVGICDFEYQTPQTVIVNVEAEATLPYRPHDIGECLDYTLMCDFVRAWKDRPHTELVETLLFDVVEFCFADARVTRVDVEILKPTVIAQANAVGVGMRVTRADYQQLRASRGAA</sequence>
<accession>A0A401JE33</accession>
<keyword evidence="5" id="KW-0289">Folate biosynthesis</keyword>
<comment type="pathway">
    <text evidence="2">Cofactor biosynthesis; tetrahydrofolate biosynthesis; 2-amino-4-hydroxy-6-hydroxymethyl-7,8-dihydropteridine diphosphate from 7,8-dihydroneopterin triphosphate: step 3/4.</text>
</comment>
<reference evidence="9 10" key="1">
    <citation type="journal article" date="2019" name="Front. Microbiol.">
        <title>Genomes of Neutrophilic Sulfur-Oxidizing Chemolithoautotrophs Representing 9 Proteobacterial Species From 8 Genera.</title>
        <authorList>
            <person name="Watanabe T."/>
            <person name="Kojima H."/>
            <person name="Umezawa K."/>
            <person name="Hori C."/>
            <person name="Takasuka T.E."/>
            <person name="Kato Y."/>
            <person name="Fukui M."/>
        </authorList>
    </citation>
    <scope>NUCLEOTIDE SEQUENCE [LARGE SCALE GENOMIC DNA]</scope>
    <source>
        <strain evidence="9 10">TTN</strain>
    </source>
</reference>
<proteinExistence type="inferred from homology"/>
<dbReference type="Gene3D" id="3.30.1130.10">
    <property type="match status" value="1"/>
</dbReference>
<name>A0A401JE33_9PROT</name>
<feature type="domain" description="Dihydroneopterin aldolase/epimerase" evidence="8">
    <location>
        <begin position="5"/>
        <end position="115"/>
    </location>
</feature>
<evidence type="ECO:0000256" key="1">
    <source>
        <dbReference type="ARBA" id="ARBA00001353"/>
    </source>
</evidence>
<evidence type="ECO:0000256" key="3">
    <source>
        <dbReference type="ARBA" id="ARBA00005708"/>
    </source>
</evidence>
<dbReference type="GO" id="GO:0046656">
    <property type="term" value="P:folic acid biosynthetic process"/>
    <property type="evidence" value="ECO:0007669"/>
    <property type="project" value="UniProtKB-KW"/>
</dbReference>
<dbReference type="InterPro" id="IPR006156">
    <property type="entry name" value="Dihydroneopterin_aldolase"/>
</dbReference>
<dbReference type="RefSeq" id="WP_124704620.1">
    <property type="nucleotide sequence ID" value="NZ_BGOW01000014.1"/>
</dbReference>
<evidence type="ECO:0000256" key="4">
    <source>
        <dbReference type="ARBA" id="ARBA00013043"/>
    </source>
</evidence>
<dbReference type="SMART" id="SM00905">
    <property type="entry name" value="FolB"/>
    <property type="match status" value="1"/>
</dbReference>
<dbReference type="EMBL" id="BGOW01000014">
    <property type="protein sequence ID" value="GBL45826.1"/>
    <property type="molecule type" value="Genomic_DNA"/>
</dbReference>
<evidence type="ECO:0000313" key="9">
    <source>
        <dbReference type="EMBL" id="GBL45826.1"/>
    </source>
</evidence>
<comment type="caution">
    <text evidence="9">The sequence shown here is derived from an EMBL/GenBank/DDBJ whole genome shotgun (WGS) entry which is preliminary data.</text>
</comment>
<dbReference type="NCBIfam" id="TIGR00526">
    <property type="entry name" value="folB_dom"/>
    <property type="match status" value="1"/>
</dbReference>
<dbReference type="GO" id="GO:0004150">
    <property type="term" value="F:dihydroneopterin aldolase activity"/>
    <property type="evidence" value="ECO:0007669"/>
    <property type="project" value="UniProtKB-EC"/>
</dbReference>
<evidence type="ECO:0000256" key="2">
    <source>
        <dbReference type="ARBA" id="ARBA00005013"/>
    </source>
</evidence>
<gene>
    <name evidence="9" type="ORF">SFMTTN_1637</name>
</gene>
<evidence type="ECO:0000256" key="5">
    <source>
        <dbReference type="ARBA" id="ARBA00022909"/>
    </source>
</evidence>
<evidence type="ECO:0000256" key="7">
    <source>
        <dbReference type="ARBA" id="ARBA00032903"/>
    </source>
</evidence>
<protein>
    <recommendedName>
        <fullName evidence="4">dihydroneopterin aldolase</fullName>
        <ecNumber evidence="4">4.1.2.25</ecNumber>
    </recommendedName>
    <alternativeName>
        <fullName evidence="7">7,8-dihydroneopterin aldolase</fullName>
    </alternativeName>
</protein>
<comment type="catalytic activity">
    <reaction evidence="1">
        <text>7,8-dihydroneopterin = 6-hydroxymethyl-7,8-dihydropterin + glycolaldehyde</text>
        <dbReference type="Rhea" id="RHEA:10540"/>
        <dbReference type="ChEBI" id="CHEBI:17001"/>
        <dbReference type="ChEBI" id="CHEBI:17071"/>
        <dbReference type="ChEBI" id="CHEBI:44841"/>
        <dbReference type="EC" id="4.1.2.25"/>
    </reaction>
</comment>
<comment type="similarity">
    <text evidence="3">Belongs to the DHNA family.</text>
</comment>
<dbReference type="Pfam" id="PF02152">
    <property type="entry name" value="FolB"/>
    <property type="match status" value="1"/>
</dbReference>
<keyword evidence="6" id="KW-0456">Lyase</keyword>
<dbReference type="InterPro" id="IPR006157">
    <property type="entry name" value="FolB_dom"/>
</dbReference>
<organism evidence="9 10">
    <name type="scientific">Sulfuriferula multivorans</name>
    <dbReference type="NCBI Taxonomy" id="1559896"/>
    <lineage>
        <taxon>Bacteria</taxon>
        <taxon>Pseudomonadati</taxon>
        <taxon>Pseudomonadota</taxon>
        <taxon>Betaproteobacteria</taxon>
        <taxon>Nitrosomonadales</taxon>
        <taxon>Sulfuricellaceae</taxon>
        <taxon>Sulfuriferula</taxon>
    </lineage>
</organism>